<dbReference type="InParanoid" id="H0ER69"/>
<accession>H0ER69</accession>
<keyword evidence="2" id="KW-1185">Reference proteome</keyword>
<protein>
    <submittedName>
        <fullName evidence="1">Uncharacterized protein</fullName>
    </submittedName>
</protein>
<evidence type="ECO:0000313" key="1">
    <source>
        <dbReference type="EMBL" id="EHK98965.1"/>
    </source>
</evidence>
<dbReference type="HOGENOM" id="CLU_2776146_0_0_1"/>
<proteinExistence type="predicted"/>
<gene>
    <name evidence="1" type="ORF">M7I_5185</name>
</gene>
<name>H0ER69_GLAL7</name>
<comment type="caution">
    <text evidence="1">The sequence shown here is derived from an EMBL/GenBank/DDBJ whole genome shotgun (WGS) entry which is preliminary data.</text>
</comment>
<dbReference type="Proteomes" id="UP000005446">
    <property type="component" value="Unassembled WGS sequence"/>
</dbReference>
<evidence type="ECO:0000313" key="2">
    <source>
        <dbReference type="Proteomes" id="UP000005446"/>
    </source>
</evidence>
<reference evidence="1 2" key="1">
    <citation type="journal article" date="2012" name="Eukaryot. Cell">
        <title>Genome sequence of the fungus Glarea lozoyensis: the first genome sequence of a species from the Helotiaceae family.</title>
        <authorList>
            <person name="Youssar L."/>
            <person name="Gruening B.A."/>
            <person name="Erxleben A."/>
            <person name="Guenther S."/>
            <person name="Huettel W."/>
        </authorList>
    </citation>
    <scope>NUCLEOTIDE SEQUENCE [LARGE SCALE GENOMIC DNA]</scope>
    <source>
        <strain evidence="2">ATCC 74030 / MF5533</strain>
    </source>
</reference>
<organism evidence="1 2">
    <name type="scientific">Glarea lozoyensis (strain ATCC 74030 / MF5533)</name>
    <dbReference type="NCBI Taxonomy" id="1104152"/>
    <lineage>
        <taxon>Eukaryota</taxon>
        <taxon>Fungi</taxon>
        <taxon>Dikarya</taxon>
        <taxon>Ascomycota</taxon>
        <taxon>Pezizomycotina</taxon>
        <taxon>Leotiomycetes</taxon>
        <taxon>Helotiales</taxon>
        <taxon>Helotiaceae</taxon>
        <taxon>Glarea</taxon>
    </lineage>
</organism>
<dbReference type="OrthoDB" id="10292271at2759"/>
<dbReference type="AlphaFoldDB" id="H0ER69"/>
<sequence>MRSEALPDAQAWDGGEALASKVTSEAWFTFWDACNMLVSCMVGSKVVGVADEFAVGLNFGIADGGGYEG</sequence>
<dbReference type="EMBL" id="AGUE01000133">
    <property type="protein sequence ID" value="EHK98965.1"/>
    <property type="molecule type" value="Genomic_DNA"/>
</dbReference>